<evidence type="ECO:0000313" key="2">
    <source>
        <dbReference type="Proteomes" id="UP000028782"/>
    </source>
</evidence>
<protein>
    <submittedName>
        <fullName evidence="1">Uncharacterized protein</fullName>
    </submittedName>
</protein>
<dbReference type="EMBL" id="CP006704">
    <property type="protein sequence ID" value="AIJ49673.1"/>
    <property type="molecule type" value="Genomic_DNA"/>
</dbReference>
<reference evidence="1 2" key="1">
    <citation type="journal article" date="2014" name="Genome Announc.">
        <title>Complete Genome Sequence of Polychlorinated Biphenyl Degrader Comamonas testosteroni TK102 (NBRC 109938).</title>
        <authorList>
            <person name="Fukuda K."/>
            <person name="Hosoyama A."/>
            <person name="Tsuchikane K."/>
            <person name="Ohji S."/>
            <person name="Yamazoe A."/>
            <person name="Fujita N."/>
            <person name="Shintani M."/>
            <person name="Kimbara K."/>
        </authorList>
    </citation>
    <scope>NUCLEOTIDE SEQUENCE [LARGE SCALE GENOMIC DNA]</scope>
    <source>
        <strain evidence="1">TK102</strain>
    </source>
</reference>
<organism evidence="1 2">
    <name type="scientific">Comamonas testosteroni TK102</name>
    <dbReference type="NCBI Taxonomy" id="1392005"/>
    <lineage>
        <taxon>Bacteria</taxon>
        <taxon>Pseudomonadati</taxon>
        <taxon>Pseudomonadota</taxon>
        <taxon>Betaproteobacteria</taxon>
        <taxon>Burkholderiales</taxon>
        <taxon>Comamonadaceae</taxon>
        <taxon>Comamonas</taxon>
    </lineage>
</organism>
<dbReference type="KEGG" id="ctes:O987_28130"/>
<gene>
    <name evidence="1" type="ORF">O987_28130</name>
</gene>
<sequence>MELFLQPLSHRKEKARADGSTGFCRFLESGNFRQSVN</sequence>
<evidence type="ECO:0000313" key="1">
    <source>
        <dbReference type="EMBL" id="AIJ49673.1"/>
    </source>
</evidence>
<proteinExistence type="predicted"/>
<dbReference type="AlphaFoldDB" id="A0A076PVG6"/>
<accession>A0A076PVG6</accession>
<dbReference type="HOGENOM" id="CLU_3342581_0_0_4"/>
<name>A0A076PVG6_COMTE</name>
<dbReference type="Proteomes" id="UP000028782">
    <property type="component" value="Chromosome"/>
</dbReference>